<dbReference type="Gene3D" id="3.40.50.1240">
    <property type="entry name" value="Phosphoglycerate mutase-like"/>
    <property type="match status" value="2"/>
</dbReference>
<evidence type="ECO:0000256" key="2">
    <source>
        <dbReference type="ARBA" id="ARBA00022801"/>
    </source>
</evidence>
<keyword evidence="7" id="KW-1185">Reference proteome</keyword>
<dbReference type="CDD" id="cd07061">
    <property type="entry name" value="HP_HAP_like"/>
    <property type="match status" value="1"/>
</dbReference>
<dbReference type="PANTHER" id="PTHR20963:SF18">
    <property type="entry name" value="ACID PHOSPHATASE PHO11-RELATED"/>
    <property type="match status" value="1"/>
</dbReference>
<dbReference type="AlphaFoldDB" id="A0A1E3PYZ7"/>
<reference evidence="6 7" key="1">
    <citation type="journal article" date="2016" name="Proc. Natl. Acad. Sci. U.S.A.">
        <title>Comparative genomics of biotechnologically important yeasts.</title>
        <authorList>
            <person name="Riley R."/>
            <person name="Haridas S."/>
            <person name="Wolfe K.H."/>
            <person name="Lopes M.R."/>
            <person name="Hittinger C.T."/>
            <person name="Goeker M."/>
            <person name="Salamov A.A."/>
            <person name="Wisecaver J.H."/>
            <person name="Long T.M."/>
            <person name="Calvey C.H."/>
            <person name="Aerts A.L."/>
            <person name="Barry K.W."/>
            <person name="Choi C."/>
            <person name="Clum A."/>
            <person name="Coughlan A.Y."/>
            <person name="Deshpande S."/>
            <person name="Douglass A.P."/>
            <person name="Hanson S.J."/>
            <person name="Klenk H.-P."/>
            <person name="LaButti K.M."/>
            <person name="Lapidus A."/>
            <person name="Lindquist E.A."/>
            <person name="Lipzen A.M."/>
            <person name="Meier-Kolthoff J.P."/>
            <person name="Ohm R.A."/>
            <person name="Otillar R.P."/>
            <person name="Pangilinan J.L."/>
            <person name="Peng Y."/>
            <person name="Rokas A."/>
            <person name="Rosa C.A."/>
            <person name="Scheuner C."/>
            <person name="Sibirny A.A."/>
            <person name="Slot J.C."/>
            <person name="Stielow J.B."/>
            <person name="Sun H."/>
            <person name="Kurtzman C.P."/>
            <person name="Blackwell M."/>
            <person name="Grigoriev I.V."/>
            <person name="Jeffries T.W."/>
        </authorList>
    </citation>
    <scope>NUCLEOTIDE SEQUENCE [LARGE SCALE GENOMIC DNA]</scope>
    <source>
        <strain evidence="6 7">NRRL Y-11557</strain>
    </source>
</reference>
<evidence type="ECO:0000313" key="6">
    <source>
        <dbReference type="EMBL" id="ODQ70504.1"/>
    </source>
</evidence>
<evidence type="ECO:0000256" key="4">
    <source>
        <dbReference type="PIRSR" id="PIRSR000894-1"/>
    </source>
</evidence>
<dbReference type="PROSITE" id="PS00616">
    <property type="entry name" value="HIS_ACID_PHOSPHAT_1"/>
    <property type="match status" value="1"/>
</dbReference>
<evidence type="ECO:0000313" key="7">
    <source>
        <dbReference type="Proteomes" id="UP000094385"/>
    </source>
</evidence>
<dbReference type="GO" id="GO:0003993">
    <property type="term" value="F:acid phosphatase activity"/>
    <property type="evidence" value="ECO:0007669"/>
    <property type="project" value="TreeGrafter"/>
</dbReference>
<protein>
    <submittedName>
        <fullName evidence="6">Uncharacterized protein</fullName>
    </submittedName>
</protein>
<keyword evidence="5" id="KW-1015">Disulfide bond</keyword>
<feature type="non-terminal residue" evidence="6">
    <location>
        <position position="444"/>
    </location>
</feature>
<dbReference type="EMBL" id="KV454300">
    <property type="protein sequence ID" value="ODQ70504.1"/>
    <property type="molecule type" value="Genomic_DNA"/>
</dbReference>
<feature type="active site" description="Proton donor" evidence="4">
    <location>
        <position position="312"/>
    </location>
</feature>
<dbReference type="InterPro" id="IPR029033">
    <property type="entry name" value="His_PPase_superfam"/>
</dbReference>
<keyword evidence="2" id="KW-0378">Hydrolase</keyword>
<dbReference type="SUPFAM" id="SSF53254">
    <property type="entry name" value="Phosphoglycerate mutase-like"/>
    <property type="match status" value="1"/>
</dbReference>
<feature type="non-terminal residue" evidence="6">
    <location>
        <position position="1"/>
    </location>
</feature>
<feature type="disulfide bond" evidence="5">
    <location>
        <begin position="387"/>
        <end position="395"/>
    </location>
</feature>
<dbReference type="PANTHER" id="PTHR20963">
    <property type="entry name" value="MULTIPLE INOSITOL POLYPHOSPHATE PHOSPHATASE-RELATED"/>
    <property type="match status" value="1"/>
</dbReference>
<keyword evidence="3" id="KW-0325">Glycoprotein</keyword>
<evidence type="ECO:0000256" key="3">
    <source>
        <dbReference type="ARBA" id="ARBA00023180"/>
    </source>
</evidence>
<dbReference type="InterPro" id="IPR033379">
    <property type="entry name" value="Acid_Pase_AS"/>
</dbReference>
<dbReference type="PIRSF" id="PIRSF000894">
    <property type="entry name" value="Acid_phosphatase"/>
    <property type="match status" value="1"/>
</dbReference>
<feature type="active site" description="Nucleophile" evidence="4">
    <location>
        <position position="48"/>
    </location>
</feature>
<gene>
    <name evidence="6" type="ORF">LIPSTDRAFT_39586</name>
</gene>
<organism evidence="6 7">
    <name type="scientific">Lipomyces starkeyi NRRL Y-11557</name>
    <dbReference type="NCBI Taxonomy" id="675824"/>
    <lineage>
        <taxon>Eukaryota</taxon>
        <taxon>Fungi</taxon>
        <taxon>Dikarya</taxon>
        <taxon>Ascomycota</taxon>
        <taxon>Saccharomycotina</taxon>
        <taxon>Lipomycetes</taxon>
        <taxon>Lipomycetales</taxon>
        <taxon>Lipomycetaceae</taxon>
        <taxon>Lipomyces</taxon>
    </lineage>
</organism>
<dbReference type="GO" id="GO:0009277">
    <property type="term" value="C:fungal-type cell wall"/>
    <property type="evidence" value="ECO:0007669"/>
    <property type="project" value="TreeGrafter"/>
</dbReference>
<dbReference type="InterPro" id="IPR000560">
    <property type="entry name" value="His_Pase_clade-2"/>
</dbReference>
<evidence type="ECO:0000256" key="1">
    <source>
        <dbReference type="ARBA" id="ARBA00005375"/>
    </source>
</evidence>
<dbReference type="Pfam" id="PF00328">
    <property type="entry name" value="His_Phos_2"/>
    <property type="match status" value="1"/>
</dbReference>
<sequence length="444" mass="49674">FDQKMLDGYNVLKYTGGQGPYVNRDSYGISVDTPEGCEVDQMIMMMRHGERYPVLFQYSTFPAALDKFHQYKKKHGKLSEPLELFNNWQDVLADEGLAGQETFSGPYAGILSAFTRGTEYRDRYGHLWDGTSLVPIFAAGDERVVVTARRFGQGFFGYNYSTNAAVNIIPEVGEQGANSFSPPCFAPVTPSVDTVTPLLHLFDNAVARLNGPNPGLNITTSDVYGLLNIAVFELNVRGARSLVRNLFTYDEWVVFSYIYATTYYYLVGPGTNSTLPKGYVLANATLTLLENGPTYHRNGTVSDSLYLTFAHDSNVLLLLSFLGLGMPDKPLPLDYVDFGNPFSVSQLTPQNAHIVFERLKCKRTRSSSAAKYVRILLNDAVLPLVNCQNGPGFSCPLSRYSEVIKNKTIDYAAVCQLPKEYPQYLDFFWNYNTTTELNYENGYI</sequence>
<feature type="disulfide bond" evidence="5">
    <location>
        <begin position="37"/>
        <end position="361"/>
    </location>
</feature>
<dbReference type="Proteomes" id="UP000094385">
    <property type="component" value="Unassembled WGS sequence"/>
</dbReference>
<dbReference type="STRING" id="675824.A0A1E3PYZ7"/>
<evidence type="ECO:0000256" key="5">
    <source>
        <dbReference type="PIRSR" id="PIRSR000894-2"/>
    </source>
</evidence>
<accession>A0A1E3PYZ7</accession>
<dbReference type="OrthoDB" id="6509975at2759"/>
<comment type="similarity">
    <text evidence="1">Belongs to the histidine acid phosphatase family.</text>
</comment>
<dbReference type="InterPro" id="IPR016274">
    <property type="entry name" value="Histidine_acid_Pase_euk"/>
</dbReference>
<name>A0A1E3PYZ7_LIPST</name>
<proteinExistence type="inferred from homology"/>